<name>A0ABZ1ZTV4_STRAQ</name>
<evidence type="ECO:0000313" key="2">
    <source>
        <dbReference type="Proteomes" id="UP001431926"/>
    </source>
</evidence>
<evidence type="ECO:0000313" key="1">
    <source>
        <dbReference type="EMBL" id="WUX41835.1"/>
    </source>
</evidence>
<gene>
    <name evidence="1" type="ORF">OG367_38930</name>
</gene>
<organism evidence="1 2">
    <name type="scientific">Streptomyces anulatus</name>
    <name type="common">Streptomyces chrysomallus</name>
    <dbReference type="NCBI Taxonomy" id="1892"/>
    <lineage>
        <taxon>Bacteria</taxon>
        <taxon>Bacillati</taxon>
        <taxon>Actinomycetota</taxon>
        <taxon>Actinomycetes</taxon>
        <taxon>Kitasatosporales</taxon>
        <taxon>Streptomycetaceae</taxon>
        <taxon>Streptomyces</taxon>
    </lineage>
</organism>
<sequence>MAPQHGSRRARIAFSDAAAKQVEAITSEAEIHALDRALVVVSVDPDVGEPIPGNADGPLLREYTDDVERVRLVYWISALRTVVVVAYIEV</sequence>
<keyword evidence="2" id="KW-1185">Reference proteome</keyword>
<proteinExistence type="predicted"/>
<accession>A0ABZ1ZTV4</accession>
<protein>
    <recommendedName>
        <fullName evidence="3">DUF4258 domain-containing protein</fullName>
    </recommendedName>
</protein>
<dbReference type="EMBL" id="CP109491">
    <property type="protein sequence ID" value="WUX41835.1"/>
    <property type="molecule type" value="Genomic_DNA"/>
</dbReference>
<reference evidence="1" key="1">
    <citation type="submission" date="2022-10" db="EMBL/GenBank/DDBJ databases">
        <title>The complete genomes of actinobacterial strains from the NBC collection.</title>
        <authorList>
            <person name="Joergensen T.S."/>
            <person name="Alvarez Arevalo M."/>
            <person name="Sterndorff E.B."/>
            <person name="Faurdal D."/>
            <person name="Vuksanovic O."/>
            <person name="Mourched A.-S."/>
            <person name="Charusanti P."/>
            <person name="Shaw S."/>
            <person name="Blin K."/>
            <person name="Weber T."/>
        </authorList>
    </citation>
    <scope>NUCLEOTIDE SEQUENCE</scope>
    <source>
        <strain evidence="1">NBC_01436</strain>
    </source>
</reference>
<dbReference type="Proteomes" id="UP001431926">
    <property type="component" value="Chromosome"/>
</dbReference>
<dbReference type="RefSeq" id="WP_007447149.1">
    <property type="nucleotide sequence ID" value="NZ_CP107823.1"/>
</dbReference>
<evidence type="ECO:0008006" key="3">
    <source>
        <dbReference type="Google" id="ProtNLM"/>
    </source>
</evidence>